<keyword evidence="4 7" id="KW-0233">DNA recombination</keyword>
<dbReference type="InterPro" id="IPR042242">
    <property type="entry name" value="RecO_C"/>
</dbReference>
<evidence type="ECO:0000256" key="1">
    <source>
        <dbReference type="ARBA" id="ARBA00007452"/>
    </source>
</evidence>
<feature type="domain" description="DNA replication/recombination mediator RecO N-terminal" evidence="8">
    <location>
        <begin position="1"/>
        <end position="76"/>
    </location>
</feature>
<proteinExistence type="inferred from homology"/>
<evidence type="ECO:0000256" key="3">
    <source>
        <dbReference type="ARBA" id="ARBA00022763"/>
    </source>
</evidence>
<dbReference type="Pfam" id="PF02565">
    <property type="entry name" value="RecO_C"/>
    <property type="match status" value="1"/>
</dbReference>
<dbReference type="EMBL" id="JAEPIV010000001">
    <property type="protein sequence ID" value="MBK4717325.1"/>
    <property type="molecule type" value="Genomic_DNA"/>
</dbReference>
<dbReference type="Gene3D" id="2.40.50.140">
    <property type="entry name" value="Nucleic acid-binding proteins"/>
    <property type="match status" value="1"/>
</dbReference>
<dbReference type="SUPFAM" id="SSF57863">
    <property type="entry name" value="ArfGap/RecO-like zinc finger"/>
    <property type="match status" value="1"/>
</dbReference>
<evidence type="ECO:0000313" key="10">
    <source>
        <dbReference type="Proteomes" id="UP000654452"/>
    </source>
</evidence>
<protein>
    <recommendedName>
        <fullName evidence="2 7">DNA repair protein RecO</fullName>
    </recommendedName>
    <alternativeName>
        <fullName evidence="6 7">Recombination protein O</fullName>
    </alternativeName>
</protein>
<dbReference type="RefSeq" id="WP_200483796.1">
    <property type="nucleotide sequence ID" value="NZ_JAEPIV010000001.1"/>
</dbReference>
<dbReference type="Pfam" id="PF11967">
    <property type="entry name" value="RecO_N"/>
    <property type="match status" value="1"/>
</dbReference>
<name>A0ABS1HR66_9PROT</name>
<comment type="similarity">
    <text evidence="1 7">Belongs to the RecO family.</text>
</comment>
<reference evidence="9 10" key="1">
    <citation type="submission" date="2021-01" db="EMBL/GenBank/DDBJ databases">
        <title>Azospirillum sp. YIM DDC1 draft genome.</title>
        <authorList>
            <person name="Wang Y.-X."/>
        </authorList>
    </citation>
    <scope>NUCLEOTIDE SEQUENCE [LARGE SCALE GENOMIC DNA]</scope>
    <source>
        <strain evidence="9 10">YIM DDC1</strain>
    </source>
</reference>
<evidence type="ECO:0000256" key="4">
    <source>
        <dbReference type="ARBA" id="ARBA00023172"/>
    </source>
</evidence>
<sequence length="240" mass="25771">MEWSDQGVVLSARPHGETSAVVTLLTRDHGRHAGMVMGGRSSRTRAALEPGTLVSARWRGRLPEHLGTLTLEVVQGYAAAFLDDPLRLATLTAACALTEAALPEHQPHPALFDGLLALFGLLGGDAWAESYVRWEVGLLADLGFGLDLDRCAVTGANDYLAYVSPRTGRAVSASAGEPYRDRLLPLPGFLIGLGGGGPQAVEDGLRLTGHFLERHLLNGPLPPARQRLRERYENTVARGR</sequence>
<gene>
    <name evidence="7 9" type="primary">recO</name>
    <name evidence="9" type="ORF">JJL56_00435</name>
</gene>
<evidence type="ECO:0000259" key="8">
    <source>
        <dbReference type="Pfam" id="PF11967"/>
    </source>
</evidence>
<dbReference type="InterPro" id="IPR012340">
    <property type="entry name" value="NA-bd_OB-fold"/>
</dbReference>
<organism evidence="9 10">
    <name type="scientific">Azospirillum aestuarii</name>
    <dbReference type="NCBI Taxonomy" id="2802052"/>
    <lineage>
        <taxon>Bacteria</taxon>
        <taxon>Pseudomonadati</taxon>
        <taxon>Pseudomonadota</taxon>
        <taxon>Alphaproteobacteria</taxon>
        <taxon>Rhodospirillales</taxon>
        <taxon>Azospirillaceae</taxon>
        <taxon>Azospirillum</taxon>
    </lineage>
</organism>
<evidence type="ECO:0000256" key="5">
    <source>
        <dbReference type="ARBA" id="ARBA00023204"/>
    </source>
</evidence>
<dbReference type="InterPro" id="IPR003717">
    <property type="entry name" value="RecO"/>
</dbReference>
<evidence type="ECO:0000256" key="6">
    <source>
        <dbReference type="ARBA" id="ARBA00033409"/>
    </source>
</evidence>
<dbReference type="PANTHER" id="PTHR33991">
    <property type="entry name" value="DNA REPAIR PROTEIN RECO"/>
    <property type="match status" value="1"/>
</dbReference>
<comment type="function">
    <text evidence="7">Involved in DNA repair and RecF pathway recombination.</text>
</comment>
<comment type="caution">
    <text evidence="9">The sequence shown here is derived from an EMBL/GenBank/DDBJ whole genome shotgun (WGS) entry which is preliminary data.</text>
</comment>
<evidence type="ECO:0000256" key="7">
    <source>
        <dbReference type="HAMAP-Rule" id="MF_00201"/>
    </source>
</evidence>
<keyword evidence="5 7" id="KW-0234">DNA repair</keyword>
<dbReference type="PANTHER" id="PTHR33991:SF1">
    <property type="entry name" value="DNA REPAIR PROTEIN RECO"/>
    <property type="match status" value="1"/>
</dbReference>
<dbReference type="HAMAP" id="MF_00201">
    <property type="entry name" value="RecO"/>
    <property type="match status" value="1"/>
</dbReference>
<dbReference type="InterPro" id="IPR022572">
    <property type="entry name" value="DNA_rep/recomb_RecO_N"/>
</dbReference>
<dbReference type="Proteomes" id="UP000654452">
    <property type="component" value="Unassembled WGS sequence"/>
</dbReference>
<dbReference type="Gene3D" id="1.20.1440.120">
    <property type="entry name" value="Recombination protein O, C-terminal domain"/>
    <property type="match status" value="1"/>
</dbReference>
<evidence type="ECO:0000256" key="2">
    <source>
        <dbReference type="ARBA" id="ARBA00021310"/>
    </source>
</evidence>
<dbReference type="SUPFAM" id="SSF50249">
    <property type="entry name" value="Nucleic acid-binding proteins"/>
    <property type="match status" value="1"/>
</dbReference>
<keyword evidence="3 7" id="KW-0227">DNA damage</keyword>
<dbReference type="InterPro" id="IPR037278">
    <property type="entry name" value="ARFGAP/RecO"/>
</dbReference>
<dbReference type="NCBIfam" id="TIGR00613">
    <property type="entry name" value="reco"/>
    <property type="match status" value="1"/>
</dbReference>
<keyword evidence="10" id="KW-1185">Reference proteome</keyword>
<evidence type="ECO:0000313" key="9">
    <source>
        <dbReference type="EMBL" id="MBK4717325.1"/>
    </source>
</evidence>
<accession>A0ABS1HR66</accession>